<accession>A0ABT6FK75</accession>
<name>A0ABT6FK75_9BACT</name>
<feature type="chain" id="PRO_5047373443" evidence="1">
    <location>
        <begin position="23"/>
        <end position="442"/>
    </location>
</feature>
<comment type="caution">
    <text evidence="2">The sequence shown here is derived from an EMBL/GenBank/DDBJ whole genome shotgun (WGS) entry which is preliminary data.</text>
</comment>
<dbReference type="RefSeq" id="WP_277864189.1">
    <property type="nucleotide sequence ID" value="NZ_JARRAG010000002.1"/>
</dbReference>
<evidence type="ECO:0000256" key="1">
    <source>
        <dbReference type="SAM" id="SignalP"/>
    </source>
</evidence>
<dbReference type="EMBL" id="JARRAG010000002">
    <property type="protein sequence ID" value="MDG3007919.1"/>
    <property type="molecule type" value="Genomic_DNA"/>
</dbReference>
<proteinExistence type="predicted"/>
<evidence type="ECO:0000313" key="2">
    <source>
        <dbReference type="EMBL" id="MDG3007919.1"/>
    </source>
</evidence>
<keyword evidence="1" id="KW-0732">Signal</keyword>
<reference evidence="2 3" key="1">
    <citation type="submission" date="2023-03" db="EMBL/GenBank/DDBJ databases">
        <title>Paludisphaera mucosa sp. nov. a novel planctomycete from northern fen.</title>
        <authorList>
            <person name="Ivanova A."/>
        </authorList>
    </citation>
    <scope>NUCLEOTIDE SEQUENCE [LARGE SCALE GENOMIC DNA]</scope>
    <source>
        <strain evidence="2 3">Pla2</strain>
    </source>
</reference>
<protein>
    <submittedName>
        <fullName evidence="2">Uncharacterized protein</fullName>
    </submittedName>
</protein>
<sequence length="442" mass="48846">MCRRTFGAAILWCWLSAVVVHAEEPAVVISDLVDLSAACDAGTSERGVHGGTQSRICRTSHGTYVAYLGEVAEKQAVIHLIRIRDGRPERLLTVPTALTGSDSVQVVCDADEEVYVVAPAVESVDGKERASLSARHVDRTSGAVVEYRASVPFGRGRNYGYSSVFVDAPGRKIGVVYGGGDAPGYLAWTRFELAEKRWATEMIVADLPFRHCYMYGFADGAGGLALLAERDIRIETAGVAPTDPHRQGKADYVWDELRLFNIPDLGRPEHATVDVEVAVYDKEAGLYPTVQNNYGGDAYVDAQGRMHVLYMSTDNNHRPGSFNRHAILDAQRRLVRNELMSFQSSSTLRMFQSTAGRHYLVAMPYDQPALVQVWGAADAEGVRYELLAEKRLSDEVKPTYAGLALSCPRNGSIRDDHFDCLFPSGRSYYHFRIDLTSRDRGR</sequence>
<dbReference type="Proteomes" id="UP001216907">
    <property type="component" value="Unassembled WGS sequence"/>
</dbReference>
<evidence type="ECO:0000313" key="3">
    <source>
        <dbReference type="Proteomes" id="UP001216907"/>
    </source>
</evidence>
<feature type="signal peptide" evidence="1">
    <location>
        <begin position="1"/>
        <end position="22"/>
    </location>
</feature>
<gene>
    <name evidence="2" type="ORF">PZE19_29500</name>
</gene>
<organism evidence="2 3">
    <name type="scientific">Paludisphaera mucosa</name>
    <dbReference type="NCBI Taxonomy" id="3030827"/>
    <lineage>
        <taxon>Bacteria</taxon>
        <taxon>Pseudomonadati</taxon>
        <taxon>Planctomycetota</taxon>
        <taxon>Planctomycetia</taxon>
        <taxon>Isosphaerales</taxon>
        <taxon>Isosphaeraceae</taxon>
        <taxon>Paludisphaera</taxon>
    </lineage>
</organism>
<keyword evidence="3" id="KW-1185">Reference proteome</keyword>